<evidence type="ECO:0000259" key="7">
    <source>
        <dbReference type="SMART" id="SM01372"/>
    </source>
</evidence>
<evidence type="ECO:0000313" key="8">
    <source>
        <dbReference type="EMBL" id="VEN63030.1"/>
    </source>
</evidence>
<dbReference type="Pfam" id="PF02319">
    <property type="entry name" value="WHD_E2F_TDP"/>
    <property type="match status" value="1"/>
</dbReference>
<feature type="region of interest" description="Disordered" evidence="6">
    <location>
        <begin position="1"/>
        <end position="32"/>
    </location>
</feature>
<accession>A0A653DTF2</accession>
<keyword evidence="4 5" id="KW-0804">Transcription</keyword>
<dbReference type="InterPro" id="IPR036390">
    <property type="entry name" value="WH_DNA-bd_sf"/>
</dbReference>
<keyword evidence="3 5" id="KW-0238">DNA-binding</keyword>
<dbReference type="Gene3D" id="6.10.250.540">
    <property type="match status" value="1"/>
</dbReference>
<dbReference type="SUPFAM" id="SSF144074">
    <property type="entry name" value="E2F-DP heterodimerization region"/>
    <property type="match status" value="1"/>
</dbReference>
<dbReference type="AlphaFoldDB" id="A0A653DTF2"/>
<dbReference type="InterPro" id="IPR003316">
    <property type="entry name" value="E2F_WHTH_DNA-bd_dom"/>
</dbReference>
<dbReference type="GO" id="GO:0046983">
    <property type="term" value="F:protein dimerization activity"/>
    <property type="evidence" value="ECO:0007669"/>
    <property type="project" value="InterPro"/>
</dbReference>
<dbReference type="EMBL" id="CAACVG010014347">
    <property type="protein sequence ID" value="VEN63030.1"/>
    <property type="molecule type" value="Genomic_DNA"/>
</dbReference>
<dbReference type="GO" id="GO:0000978">
    <property type="term" value="F:RNA polymerase II cis-regulatory region sequence-specific DNA binding"/>
    <property type="evidence" value="ECO:0007669"/>
    <property type="project" value="InterPro"/>
</dbReference>
<feature type="region of interest" description="Disordered" evidence="6">
    <location>
        <begin position="90"/>
        <end position="126"/>
    </location>
</feature>
<dbReference type="InterPro" id="IPR037241">
    <property type="entry name" value="E2F-DP_heterodim"/>
</dbReference>
<comment type="subcellular location">
    <subcellularLocation>
        <location evidence="5">Nucleus</location>
    </subcellularLocation>
</comment>
<feature type="compositionally biased region" description="Low complexity" evidence="6">
    <location>
        <begin position="19"/>
        <end position="29"/>
    </location>
</feature>
<evidence type="ECO:0000256" key="4">
    <source>
        <dbReference type="ARBA" id="ARBA00023163"/>
    </source>
</evidence>
<evidence type="ECO:0000256" key="6">
    <source>
        <dbReference type="SAM" id="MobiDB-lite"/>
    </source>
</evidence>
<dbReference type="SUPFAM" id="SSF46785">
    <property type="entry name" value="Winged helix' DNA-binding domain"/>
    <property type="match status" value="1"/>
</dbReference>
<gene>
    <name evidence="8" type="ORF">CALMAC_LOCUS19983</name>
</gene>
<dbReference type="PANTHER" id="PTHR12081">
    <property type="entry name" value="TRANSCRIPTION FACTOR E2F"/>
    <property type="match status" value="1"/>
</dbReference>
<organism evidence="8 9">
    <name type="scientific">Callosobruchus maculatus</name>
    <name type="common">Southern cowpea weevil</name>
    <name type="synonym">Pulse bruchid</name>
    <dbReference type="NCBI Taxonomy" id="64391"/>
    <lineage>
        <taxon>Eukaryota</taxon>
        <taxon>Metazoa</taxon>
        <taxon>Ecdysozoa</taxon>
        <taxon>Arthropoda</taxon>
        <taxon>Hexapoda</taxon>
        <taxon>Insecta</taxon>
        <taxon>Pterygota</taxon>
        <taxon>Neoptera</taxon>
        <taxon>Endopterygota</taxon>
        <taxon>Coleoptera</taxon>
        <taxon>Polyphaga</taxon>
        <taxon>Cucujiformia</taxon>
        <taxon>Chrysomeloidea</taxon>
        <taxon>Chrysomelidae</taxon>
        <taxon>Bruchinae</taxon>
        <taxon>Bruchini</taxon>
        <taxon>Callosobruchus</taxon>
    </lineage>
</organism>
<dbReference type="CDD" id="cd14660">
    <property type="entry name" value="E2F_DD"/>
    <property type="match status" value="1"/>
</dbReference>
<sequence length="535" mass="58949">MPRPARSRTDSSPRGGGYSATSSSATSSTPIHMMQVKKDYEVKEEFTPPHHLIDHGYGATPIHQVISSPTVAPPVKRKLNMDHRGGFVIPINNRGEFKAPTSPSPVPAKRPKRQPPGLRKANRPNYTRYDTSLSLLTKKFSELLERSPDGVVDLNKASQDLGVQKRRIYDITNVLEGIGILEKKSKNNIQWKGAAGFKGGRGGGDFPALSRRMQRLENLENALDRMIGAAEGELRKLNNDRFGYVTYQDLRSISKFRHTTVMAIKAPPNTQLSVPTDAEGDKTDNYTIQMKSEDGEIEVFLCPETTSPSLTARQRVTPVPVPPMDPLLRDMKLSPGLFDIGTTPLLLENTTPTPPPPPELRRPISSLLCRSLSFKEEEEEEEKSQLRNSRQKEEQERRLRHPPPPLMPAPTASVQHQYMDGSGSPGLNQLLELSSPMGLGGAKDKQLRGTAGDKSTSSPTGPLLHSLMGPLVGQTRSTSAHQHQTDTSSSLGIMDPLFCGSELVPLEPLMQSEYNFSLDATEGLADLFDYDFLTC</sequence>
<dbReference type="GO" id="GO:0000981">
    <property type="term" value="F:DNA-binding transcription factor activity, RNA polymerase II-specific"/>
    <property type="evidence" value="ECO:0007669"/>
    <property type="project" value="TreeGrafter"/>
</dbReference>
<reference evidence="8 9" key="1">
    <citation type="submission" date="2019-01" db="EMBL/GenBank/DDBJ databases">
        <authorList>
            <person name="Sayadi A."/>
        </authorList>
    </citation>
    <scope>NUCLEOTIDE SEQUENCE [LARGE SCALE GENOMIC DNA]</scope>
</reference>
<dbReference type="InterPro" id="IPR032198">
    <property type="entry name" value="E2F_CC-MB"/>
</dbReference>
<keyword evidence="9" id="KW-1185">Reference proteome</keyword>
<name>A0A653DTF2_CALMS</name>
<keyword evidence="2 5" id="KW-0805">Transcription regulation</keyword>
<dbReference type="Proteomes" id="UP000410492">
    <property type="component" value="Unassembled WGS sequence"/>
</dbReference>
<evidence type="ECO:0000256" key="3">
    <source>
        <dbReference type="ARBA" id="ARBA00023125"/>
    </source>
</evidence>
<dbReference type="OrthoDB" id="1743261at2759"/>
<evidence type="ECO:0000256" key="2">
    <source>
        <dbReference type="ARBA" id="ARBA00023015"/>
    </source>
</evidence>
<dbReference type="PANTHER" id="PTHR12081:SF18">
    <property type="entry name" value="TRANSCRIPTION FACTOR E2F2-RELATED"/>
    <property type="match status" value="1"/>
</dbReference>
<evidence type="ECO:0000256" key="5">
    <source>
        <dbReference type="RuleBase" id="RU003796"/>
    </source>
</evidence>
<dbReference type="InterPro" id="IPR015633">
    <property type="entry name" value="E2F"/>
</dbReference>
<feature type="region of interest" description="Disordered" evidence="6">
    <location>
        <begin position="344"/>
        <end position="363"/>
    </location>
</feature>
<feature type="region of interest" description="Disordered" evidence="6">
    <location>
        <begin position="375"/>
        <end position="464"/>
    </location>
</feature>
<proteinExistence type="inferred from homology"/>
<dbReference type="InterPro" id="IPR036388">
    <property type="entry name" value="WH-like_DNA-bd_sf"/>
</dbReference>
<dbReference type="Gene3D" id="1.10.10.10">
    <property type="entry name" value="Winged helix-like DNA-binding domain superfamily/Winged helix DNA-binding domain"/>
    <property type="match status" value="1"/>
</dbReference>
<evidence type="ECO:0000256" key="1">
    <source>
        <dbReference type="ARBA" id="ARBA00010940"/>
    </source>
</evidence>
<evidence type="ECO:0000313" key="9">
    <source>
        <dbReference type="Proteomes" id="UP000410492"/>
    </source>
</evidence>
<dbReference type="FunFam" id="1.10.10.10:FF:000008">
    <property type="entry name" value="E2F transcription factor 1"/>
    <property type="match status" value="1"/>
</dbReference>
<keyword evidence="5" id="KW-0539">Nucleus</keyword>
<dbReference type="SMART" id="SM01372">
    <property type="entry name" value="E2F_TDP"/>
    <property type="match status" value="1"/>
</dbReference>
<protein>
    <recommendedName>
        <fullName evidence="7">E2F/DP family winged-helix DNA-binding domain-containing protein</fullName>
    </recommendedName>
</protein>
<comment type="similarity">
    <text evidence="1 5">Belongs to the E2F/DP family.</text>
</comment>
<dbReference type="GO" id="GO:0090575">
    <property type="term" value="C:RNA polymerase II transcription regulator complex"/>
    <property type="evidence" value="ECO:0007669"/>
    <property type="project" value="TreeGrafter"/>
</dbReference>
<dbReference type="Pfam" id="PF16421">
    <property type="entry name" value="E2F_CC-MB"/>
    <property type="match status" value="1"/>
</dbReference>
<feature type="domain" description="E2F/DP family winged-helix DNA-binding" evidence="7">
    <location>
        <begin position="128"/>
        <end position="193"/>
    </location>
</feature>